<feature type="transmembrane region" description="Helical" evidence="1">
    <location>
        <begin position="74"/>
        <end position="94"/>
    </location>
</feature>
<protein>
    <submittedName>
        <fullName evidence="2">Uncharacterized protein</fullName>
    </submittedName>
</protein>
<dbReference type="Proteomes" id="UP000050509">
    <property type="component" value="Unassembled WGS sequence"/>
</dbReference>
<feature type="non-terminal residue" evidence="2">
    <location>
        <position position="159"/>
    </location>
</feature>
<feature type="transmembrane region" description="Helical" evidence="1">
    <location>
        <begin position="20"/>
        <end position="39"/>
    </location>
</feature>
<accession>A0A0P9F142</accession>
<keyword evidence="1" id="KW-0472">Membrane</keyword>
<reference evidence="2 3" key="1">
    <citation type="submission" date="2015-09" db="EMBL/GenBank/DDBJ databases">
        <title>Draft genome sequence of Kouleothrix aurantiaca JCM 19913.</title>
        <authorList>
            <person name="Hemp J."/>
        </authorList>
    </citation>
    <scope>NUCLEOTIDE SEQUENCE [LARGE SCALE GENOMIC DNA]</scope>
    <source>
        <strain evidence="2 3">COM-B</strain>
    </source>
</reference>
<dbReference type="AlphaFoldDB" id="A0A0P9F142"/>
<feature type="transmembrane region" description="Helical" evidence="1">
    <location>
        <begin position="51"/>
        <end position="68"/>
    </location>
</feature>
<feature type="transmembrane region" description="Helical" evidence="1">
    <location>
        <begin position="101"/>
        <end position="119"/>
    </location>
</feature>
<keyword evidence="1" id="KW-1133">Transmembrane helix</keyword>
<dbReference type="EMBL" id="LJCR01001616">
    <property type="protein sequence ID" value="KPV50034.1"/>
    <property type="molecule type" value="Genomic_DNA"/>
</dbReference>
<evidence type="ECO:0000313" key="2">
    <source>
        <dbReference type="EMBL" id="KPV50034.1"/>
    </source>
</evidence>
<proteinExistence type="predicted"/>
<keyword evidence="3" id="KW-1185">Reference proteome</keyword>
<sequence>MNTMLESFTRPPDLDNVEVGQTVLGAGLVAGTLPSLLLMTLDIDIIHNRPVYATLLAIYITLLLSLIVRTRITLWLWRHLWAYLLVLSLVCLAVQSQIAESFLQPFIFIPLLVQAALIYPPGRVALVALWLLGLMNLGILLGGQQYAPALLLPTFGYGT</sequence>
<keyword evidence="1" id="KW-0812">Transmembrane</keyword>
<evidence type="ECO:0000256" key="1">
    <source>
        <dbReference type="SAM" id="Phobius"/>
    </source>
</evidence>
<evidence type="ECO:0000313" key="3">
    <source>
        <dbReference type="Proteomes" id="UP000050509"/>
    </source>
</evidence>
<organism evidence="2 3">
    <name type="scientific">Kouleothrix aurantiaca</name>
    <dbReference type="NCBI Taxonomy" id="186479"/>
    <lineage>
        <taxon>Bacteria</taxon>
        <taxon>Bacillati</taxon>
        <taxon>Chloroflexota</taxon>
        <taxon>Chloroflexia</taxon>
        <taxon>Chloroflexales</taxon>
        <taxon>Roseiflexineae</taxon>
        <taxon>Roseiflexaceae</taxon>
        <taxon>Kouleothrix</taxon>
    </lineage>
</organism>
<comment type="caution">
    <text evidence="2">The sequence shown here is derived from an EMBL/GenBank/DDBJ whole genome shotgun (WGS) entry which is preliminary data.</text>
</comment>
<name>A0A0P9F142_9CHLR</name>
<feature type="transmembrane region" description="Helical" evidence="1">
    <location>
        <begin position="125"/>
        <end position="143"/>
    </location>
</feature>
<gene>
    <name evidence="2" type="ORF">SE17_29280</name>
</gene>